<feature type="DNA-binding region" description="H-T-H motif" evidence="4">
    <location>
        <begin position="40"/>
        <end position="59"/>
    </location>
</feature>
<dbReference type="Gene3D" id="1.10.357.10">
    <property type="entry name" value="Tetracycline Repressor, domain 2"/>
    <property type="match status" value="1"/>
</dbReference>
<dbReference type="PRINTS" id="PR00455">
    <property type="entry name" value="HTHTETR"/>
</dbReference>
<reference evidence="7" key="1">
    <citation type="journal article" date="2019" name="Int. J. Syst. Evol. Microbiol.">
        <title>The Global Catalogue of Microorganisms (GCM) 10K type strain sequencing project: providing services to taxonomists for standard genome sequencing and annotation.</title>
        <authorList>
            <consortium name="The Broad Institute Genomics Platform"/>
            <consortium name="The Broad Institute Genome Sequencing Center for Infectious Disease"/>
            <person name="Wu L."/>
            <person name="Ma J."/>
        </authorList>
    </citation>
    <scope>NUCLEOTIDE SEQUENCE [LARGE SCALE GENOMIC DNA]</scope>
    <source>
        <strain evidence="7">JCM 14303</strain>
    </source>
</reference>
<evidence type="ECO:0000256" key="3">
    <source>
        <dbReference type="ARBA" id="ARBA00023163"/>
    </source>
</evidence>
<evidence type="ECO:0000313" key="7">
    <source>
        <dbReference type="Proteomes" id="UP001500363"/>
    </source>
</evidence>
<keyword evidence="1" id="KW-0805">Transcription regulation</keyword>
<protein>
    <submittedName>
        <fullName evidence="6">TetR/AcrR family transcriptional regulator</fullName>
    </submittedName>
</protein>
<dbReference type="InterPro" id="IPR054156">
    <property type="entry name" value="YxaF_TetR_C"/>
</dbReference>
<dbReference type="InterPro" id="IPR036271">
    <property type="entry name" value="Tet_transcr_reg_TetR-rel_C_sf"/>
</dbReference>
<keyword evidence="3" id="KW-0804">Transcription</keyword>
<comment type="caution">
    <text evidence="6">The sequence shown here is derived from an EMBL/GenBank/DDBJ whole genome shotgun (WGS) entry which is preliminary data.</text>
</comment>
<dbReference type="RefSeq" id="WP_344173028.1">
    <property type="nucleotide sequence ID" value="NZ_BAAANC010000001.1"/>
</dbReference>
<proteinExistence type="predicted"/>
<dbReference type="PANTHER" id="PTHR47506">
    <property type="entry name" value="TRANSCRIPTIONAL REGULATORY PROTEIN"/>
    <property type="match status" value="1"/>
</dbReference>
<feature type="domain" description="HTH tetR-type" evidence="5">
    <location>
        <begin position="17"/>
        <end position="77"/>
    </location>
</feature>
<dbReference type="PROSITE" id="PS50977">
    <property type="entry name" value="HTH_TETR_2"/>
    <property type="match status" value="1"/>
</dbReference>
<dbReference type="SUPFAM" id="SSF48498">
    <property type="entry name" value="Tetracyclin repressor-like, C-terminal domain"/>
    <property type="match status" value="1"/>
</dbReference>
<dbReference type="SUPFAM" id="SSF46689">
    <property type="entry name" value="Homeodomain-like"/>
    <property type="match status" value="1"/>
</dbReference>
<dbReference type="Gene3D" id="1.10.10.60">
    <property type="entry name" value="Homeodomain-like"/>
    <property type="match status" value="1"/>
</dbReference>
<dbReference type="Proteomes" id="UP001500363">
    <property type="component" value="Unassembled WGS sequence"/>
</dbReference>
<evidence type="ECO:0000256" key="4">
    <source>
        <dbReference type="PROSITE-ProRule" id="PRU00335"/>
    </source>
</evidence>
<organism evidence="6 7">
    <name type="scientific">Kribbella lupini</name>
    <dbReference type="NCBI Taxonomy" id="291602"/>
    <lineage>
        <taxon>Bacteria</taxon>
        <taxon>Bacillati</taxon>
        <taxon>Actinomycetota</taxon>
        <taxon>Actinomycetes</taxon>
        <taxon>Propionibacteriales</taxon>
        <taxon>Kribbellaceae</taxon>
        <taxon>Kribbella</taxon>
    </lineage>
</organism>
<name>A0ABP4LHD8_9ACTN</name>
<dbReference type="PANTHER" id="PTHR47506:SF1">
    <property type="entry name" value="HTH-TYPE TRANSCRIPTIONAL REGULATOR YJDC"/>
    <property type="match status" value="1"/>
</dbReference>
<dbReference type="EMBL" id="BAAANC010000001">
    <property type="protein sequence ID" value="GAA1521814.1"/>
    <property type="molecule type" value="Genomic_DNA"/>
</dbReference>
<dbReference type="Pfam" id="PF00440">
    <property type="entry name" value="TetR_N"/>
    <property type="match status" value="1"/>
</dbReference>
<evidence type="ECO:0000256" key="1">
    <source>
        <dbReference type="ARBA" id="ARBA00023015"/>
    </source>
</evidence>
<evidence type="ECO:0000313" key="6">
    <source>
        <dbReference type="EMBL" id="GAA1521814.1"/>
    </source>
</evidence>
<keyword evidence="2 4" id="KW-0238">DNA-binding</keyword>
<dbReference type="InterPro" id="IPR001647">
    <property type="entry name" value="HTH_TetR"/>
</dbReference>
<keyword evidence="7" id="KW-1185">Reference proteome</keyword>
<dbReference type="InterPro" id="IPR009057">
    <property type="entry name" value="Homeodomain-like_sf"/>
</dbReference>
<accession>A0ABP4LHD8</accession>
<evidence type="ECO:0000256" key="2">
    <source>
        <dbReference type="ARBA" id="ARBA00023125"/>
    </source>
</evidence>
<dbReference type="Pfam" id="PF21993">
    <property type="entry name" value="TetR_C_13_2"/>
    <property type="match status" value="1"/>
</dbReference>
<evidence type="ECO:0000259" key="5">
    <source>
        <dbReference type="PROSITE" id="PS50977"/>
    </source>
</evidence>
<sequence>MPETANDVDRRLTARGAATRARIVASADELISLKGAAATTLDEVTAASGTSKSQLYRHFADKSALVQAVIELRGSRVLEREEQYLRRVDSFSGLDRWCRAILQRVTVRRGALGCELGALSTELSDHDEAARIDLDAHLTTWISLLVAVLERMKANDTLSQEADSQRLATGIMAAIQGGYVLAQAARDPGPMQIALELAMDSVRAHAKLPGE</sequence>
<gene>
    <name evidence="6" type="ORF">GCM10009741_23690</name>
</gene>